<organism evidence="3 4">
    <name type="scientific">Streptomyces chrestomyceticus JCM 4735</name>
    <dbReference type="NCBI Taxonomy" id="1306181"/>
    <lineage>
        <taxon>Bacteria</taxon>
        <taxon>Bacillati</taxon>
        <taxon>Actinomycetota</taxon>
        <taxon>Actinomycetes</taxon>
        <taxon>Kitasatosporales</taxon>
        <taxon>Streptomycetaceae</taxon>
        <taxon>Streptomyces</taxon>
    </lineage>
</organism>
<feature type="region of interest" description="Disordered" evidence="1">
    <location>
        <begin position="27"/>
        <end position="68"/>
    </location>
</feature>
<dbReference type="AlphaFoldDB" id="A0A7U9KU31"/>
<reference evidence="3 4" key="1">
    <citation type="submission" date="2018-11" db="EMBL/GenBank/DDBJ databases">
        <title>Whole genome sequence of Streptomyces chrestomyceticus NBRC 13444(T).</title>
        <authorList>
            <person name="Komaki H."/>
            <person name="Tamura T."/>
        </authorList>
    </citation>
    <scope>NUCLEOTIDE SEQUENCE [LARGE SCALE GENOMIC DNA]</scope>
    <source>
        <strain evidence="3 4">NBRC 13444</strain>
    </source>
</reference>
<evidence type="ECO:0000259" key="2">
    <source>
        <dbReference type="Pfam" id="PF03413"/>
    </source>
</evidence>
<feature type="domain" description="PepSY" evidence="2">
    <location>
        <begin position="155"/>
        <end position="203"/>
    </location>
</feature>
<feature type="compositionally biased region" description="Acidic residues" evidence="1">
    <location>
        <begin position="211"/>
        <end position="220"/>
    </location>
</feature>
<gene>
    <name evidence="3" type="ORF">OEIGOIKO_02537</name>
</gene>
<proteinExistence type="predicted"/>
<feature type="region of interest" description="Disordered" evidence="1">
    <location>
        <begin position="191"/>
        <end position="220"/>
    </location>
</feature>
<dbReference type="Gene3D" id="3.10.450.40">
    <property type="match status" value="2"/>
</dbReference>
<dbReference type="GeneID" id="95621508"/>
<dbReference type="EMBL" id="BHZC01000001">
    <property type="protein sequence ID" value="GCD34798.1"/>
    <property type="molecule type" value="Genomic_DNA"/>
</dbReference>
<evidence type="ECO:0000313" key="4">
    <source>
        <dbReference type="Proteomes" id="UP000287830"/>
    </source>
</evidence>
<accession>A0A7U9KU31</accession>
<name>A0A7U9KU31_9ACTN</name>
<feature type="compositionally biased region" description="Low complexity" evidence="1">
    <location>
        <begin position="33"/>
        <end position="51"/>
    </location>
</feature>
<dbReference type="RefSeq" id="WP_125044926.1">
    <property type="nucleotide sequence ID" value="NZ_BHZC01000001.1"/>
</dbReference>
<feature type="domain" description="PepSY" evidence="2">
    <location>
        <begin position="69"/>
        <end position="125"/>
    </location>
</feature>
<evidence type="ECO:0000313" key="3">
    <source>
        <dbReference type="EMBL" id="GCD34798.1"/>
    </source>
</evidence>
<dbReference type="InterPro" id="IPR025711">
    <property type="entry name" value="PepSY"/>
</dbReference>
<dbReference type="OrthoDB" id="4336385at2"/>
<dbReference type="Pfam" id="PF03413">
    <property type="entry name" value="PepSY"/>
    <property type="match status" value="2"/>
</dbReference>
<protein>
    <recommendedName>
        <fullName evidence="2">PepSY domain-containing protein</fullName>
    </recommendedName>
</protein>
<sequence>MKRNIVIATVAAAAIVGGGAVTAVALGGDSGQVSSPSASATSSAPRSSVSVPDDDVREDAREAKAATVSAPEAAAAALKAAPGAVTGIDLDQDRPGLVWEVDVLGKDNKWHEVTLDAGNAKVLNQHVEHEGDDDHGVDHARAELKGTTVDATTAARKAAGRYGTVTSVDLDDDHRSSAVWEVETVSKDGKEHKLTVDPKTAKVAVAPRDSDDNDNDGQDD</sequence>
<comment type="caution">
    <text evidence="3">The sequence shown here is derived from an EMBL/GenBank/DDBJ whole genome shotgun (WGS) entry which is preliminary data.</text>
</comment>
<feature type="compositionally biased region" description="Basic and acidic residues" evidence="1">
    <location>
        <begin position="191"/>
        <end position="200"/>
    </location>
</feature>
<evidence type="ECO:0000256" key="1">
    <source>
        <dbReference type="SAM" id="MobiDB-lite"/>
    </source>
</evidence>
<dbReference type="Proteomes" id="UP000287830">
    <property type="component" value="Unassembled WGS sequence"/>
</dbReference>